<protein>
    <recommendedName>
        <fullName evidence="6">ATP-dependent RNA helicase</fullName>
        <ecNumber evidence="6">3.6.4.13</ecNumber>
    </recommendedName>
</protein>
<feature type="compositionally biased region" description="Basic residues" evidence="7">
    <location>
        <begin position="110"/>
        <end position="133"/>
    </location>
</feature>
<gene>
    <name evidence="10" type="primary">DBP6</name>
    <name evidence="10" type="ORF">OC842_001201</name>
</gene>
<dbReference type="Pfam" id="PF00271">
    <property type="entry name" value="Helicase_C"/>
    <property type="match status" value="1"/>
</dbReference>
<evidence type="ECO:0000256" key="3">
    <source>
        <dbReference type="ARBA" id="ARBA00022806"/>
    </source>
</evidence>
<dbReference type="GO" id="GO:0005524">
    <property type="term" value="F:ATP binding"/>
    <property type="evidence" value="ECO:0007669"/>
    <property type="project" value="UniProtKB-UniRule"/>
</dbReference>
<feature type="domain" description="Helicase C-terminal" evidence="9">
    <location>
        <begin position="771"/>
        <end position="930"/>
    </location>
</feature>
<accession>A0AAN6GFJ1</accession>
<dbReference type="AlphaFoldDB" id="A0AAN6GFJ1"/>
<organism evidence="10 11">
    <name type="scientific">Tilletia horrida</name>
    <dbReference type="NCBI Taxonomy" id="155126"/>
    <lineage>
        <taxon>Eukaryota</taxon>
        <taxon>Fungi</taxon>
        <taxon>Dikarya</taxon>
        <taxon>Basidiomycota</taxon>
        <taxon>Ustilaginomycotina</taxon>
        <taxon>Exobasidiomycetes</taxon>
        <taxon>Tilletiales</taxon>
        <taxon>Tilletiaceae</taxon>
        <taxon>Tilletia</taxon>
    </lineage>
</organism>
<keyword evidence="5 6" id="KW-0694">RNA-binding</keyword>
<proteinExistence type="inferred from homology"/>
<comment type="similarity">
    <text evidence="6">Belongs to the DEAD box helicase family.</text>
</comment>
<evidence type="ECO:0000313" key="11">
    <source>
        <dbReference type="Proteomes" id="UP001176521"/>
    </source>
</evidence>
<dbReference type="GO" id="GO:0003724">
    <property type="term" value="F:RNA helicase activity"/>
    <property type="evidence" value="ECO:0007669"/>
    <property type="project" value="UniProtKB-EC"/>
</dbReference>
<evidence type="ECO:0000256" key="1">
    <source>
        <dbReference type="ARBA" id="ARBA00022741"/>
    </source>
</evidence>
<keyword evidence="2 6" id="KW-0378">Hydrolase</keyword>
<dbReference type="EMBL" id="JAPDMQ010000040">
    <property type="protein sequence ID" value="KAK0538782.1"/>
    <property type="molecule type" value="Genomic_DNA"/>
</dbReference>
<keyword evidence="11" id="KW-1185">Reference proteome</keyword>
<feature type="compositionally biased region" description="Low complexity" evidence="7">
    <location>
        <begin position="25"/>
        <end position="41"/>
    </location>
</feature>
<dbReference type="InterPro" id="IPR027417">
    <property type="entry name" value="P-loop_NTPase"/>
</dbReference>
<dbReference type="GO" id="GO:0003723">
    <property type="term" value="F:RNA binding"/>
    <property type="evidence" value="ECO:0007669"/>
    <property type="project" value="UniProtKB-UniRule"/>
</dbReference>
<feature type="compositionally biased region" description="Low complexity" evidence="7">
    <location>
        <begin position="62"/>
        <end position="78"/>
    </location>
</feature>
<evidence type="ECO:0000256" key="7">
    <source>
        <dbReference type="SAM" id="MobiDB-lite"/>
    </source>
</evidence>
<dbReference type="InterPro" id="IPR001650">
    <property type="entry name" value="Helicase_C-like"/>
</dbReference>
<evidence type="ECO:0000313" key="10">
    <source>
        <dbReference type="EMBL" id="KAK0538782.1"/>
    </source>
</evidence>
<feature type="region of interest" description="Disordered" evidence="7">
    <location>
        <begin position="749"/>
        <end position="776"/>
    </location>
</feature>
<feature type="domain" description="Helicase ATP-binding" evidence="8">
    <location>
        <begin position="378"/>
        <end position="679"/>
    </location>
</feature>
<feature type="region of interest" description="Disordered" evidence="7">
    <location>
        <begin position="292"/>
        <end position="324"/>
    </location>
</feature>
<dbReference type="InterPro" id="IPR000629">
    <property type="entry name" value="RNA-helicase_DEAD-box_CS"/>
</dbReference>
<evidence type="ECO:0000259" key="8">
    <source>
        <dbReference type="PROSITE" id="PS51192"/>
    </source>
</evidence>
<dbReference type="InterPro" id="IPR014001">
    <property type="entry name" value="Helicase_ATP-bd"/>
</dbReference>
<dbReference type="PROSITE" id="PS51192">
    <property type="entry name" value="HELICASE_ATP_BIND_1"/>
    <property type="match status" value="1"/>
</dbReference>
<evidence type="ECO:0000256" key="2">
    <source>
        <dbReference type="ARBA" id="ARBA00022801"/>
    </source>
</evidence>
<comment type="function">
    <text evidence="6">RNA helicase.</text>
</comment>
<dbReference type="SUPFAM" id="SSF52540">
    <property type="entry name" value="P-loop containing nucleoside triphosphate hydrolases"/>
    <property type="match status" value="1"/>
</dbReference>
<evidence type="ECO:0000259" key="9">
    <source>
        <dbReference type="PROSITE" id="PS51194"/>
    </source>
</evidence>
<comment type="catalytic activity">
    <reaction evidence="6">
        <text>ATP + H2O = ADP + phosphate + H(+)</text>
        <dbReference type="Rhea" id="RHEA:13065"/>
        <dbReference type="ChEBI" id="CHEBI:15377"/>
        <dbReference type="ChEBI" id="CHEBI:15378"/>
        <dbReference type="ChEBI" id="CHEBI:30616"/>
        <dbReference type="ChEBI" id="CHEBI:43474"/>
        <dbReference type="ChEBI" id="CHEBI:456216"/>
        <dbReference type="EC" id="3.6.4.13"/>
    </reaction>
</comment>
<keyword evidence="4 6" id="KW-0067">ATP-binding</keyword>
<dbReference type="Gene3D" id="3.40.50.300">
    <property type="entry name" value="P-loop containing nucleotide triphosphate hydrolases"/>
    <property type="match status" value="2"/>
</dbReference>
<dbReference type="CDD" id="cd18787">
    <property type="entry name" value="SF2_C_DEAD"/>
    <property type="match status" value="1"/>
</dbReference>
<reference evidence="10" key="1">
    <citation type="journal article" date="2023" name="PhytoFront">
        <title>Draft Genome Resources of Seven Strains of Tilletia horrida, Causal Agent of Kernel Smut of Rice.</title>
        <authorList>
            <person name="Khanal S."/>
            <person name="Antony Babu S."/>
            <person name="Zhou X.G."/>
        </authorList>
    </citation>
    <scope>NUCLEOTIDE SEQUENCE</scope>
    <source>
        <strain evidence="10">TX3</strain>
    </source>
</reference>
<dbReference type="PROSITE" id="PS51194">
    <property type="entry name" value="HELICASE_CTER"/>
    <property type="match status" value="1"/>
</dbReference>
<comment type="caution">
    <text evidence="10">The sequence shown here is derived from an EMBL/GenBank/DDBJ whole genome shotgun (WGS) entry which is preliminary data.</text>
</comment>
<dbReference type="PANTHER" id="PTHR24031">
    <property type="entry name" value="RNA HELICASE"/>
    <property type="match status" value="1"/>
</dbReference>
<evidence type="ECO:0000256" key="4">
    <source>
        <dbReference type="ARBA" id="ARBA00022840"/>
    </source>
</evidence>
<dbReference type="InterPro" id="IPR011545">
    <property type="entry name" value="DEAD/DEAH_box_helicase_dom"/>
</dbReference>
<dbReference type="SMART" id="SM00490">
    <property type="entry name" value="HELICc"/>
    <property type="match status" value="1"/>
</dbReference>
<evidence type="ECO:0000256" key="5">
    <source>
        <dbReference type="ARBA" id="ARBA00022884"/>
    </source>
</evidence>
<dbReference type="Pfam" id="PF00270">
    <property type="entry name" value="DEAD"/>
    <property type="match status" value="2"/>
</dbReference>
<comment type="domain">
    <text evidence="6">The Q motif is unique to and characteristic of the DEAD box family of RNA helicases and controls ATP binding and hydrolysis.</text>
</comment>
<dbReference type="Proteomes" id="UP001176521">
    <property type="component" value="Unassembled WGS sequence"/>
</dbReference>
<dbReference type="EC" id="3.6.4.13" evidence="6"/>
<dbReference type="SMART" id="SM00487">
    <property type="entry name" value="DEXDc"/>
    <property type="match status" value="1"/>
</dbReference>
<feature type="region of interest" description="Disordered" evidence="7">
    <location>
        <begin position="1"/>
        <end position="235"/>
    </location>
</feature>
<name>A0AAN6GFJ1_9BASI</name>
<sequence>MFTVRRFNDGANDGSADGGAGAGAGASQDAASKLAALNARIAARRKENQQQQQNEEAPKQPPSGSASQQQQQHQQAAGGTAGGAAGSVPAIHPSRLAIAPALRTKDPSKPKTKAKQRYLKAKKDRRKSRIKARPKGEKAAKLVPAASATSEEEAVALAWSQRKQAVKEQQGGQDDADFSSDDSDDSDDSDSDDSESDEEDEEGKYKGNDEADDTAMEESTSIRAAPLQPGLESAFPEEDLTKIAVSSSEAVLHRFPAPRSTLLPASSAILRAQGLPTGLCAPTIVSPALRASLGQSKRADDDETEEATGRERKRRKKDVGAVEAVTDSSSDVVTPLISESMRERLQELGIKEWFAVQTSVIPLLLPSPRPLSPFYPIGRPSQTPRDLLVAAPTGSGKTLAYIVPLLEWLGRRQNSPPSSASQDPILAEFSKTSGPVVRKLRALIVLPTRDLVSQVGETIQLLAKDLDVHVGLAGVSGGGGSLLGGGGGPAASSAAGAATFALEQERLMDLPALKDRERGIFASDSMSWWSFLLDPSRKAEIESRTPQSKVDILITTPGRLVDHLTYTPGFTLEHLRWLILDEADRLLAQSFGGWREKVWDALRPKASPSAEMAPTSSRAPAWLRAEQVARNPARPASLGSDERPELAGASQVQKVLFSATLTRDPGMLETLELRKPVFVTVRETDAASGAGGDGADQVPRAVDDGSFALPERLKEHVLVTKDIPKPLALLHLLLSPRFDMLGLQSAAATSTPAAPPSKKRKSTAATLVQDDGEDDGSASANGVLVFTKSIEAARRLVRLLELFREEHGALEVKKLLVRHYSSDMRPAERRRVLKLFAAGEVNVLVASDLIARGIDLPSVSHVISYDVPVDMGKYVHRVGRTARAGRRGDAWALVEEQEARHFRKMVEASRGKGESRRAMEKVKVGQAEWAGLENAYRAALQRLAAEFGNR</sequence>
<feature type="compositionally biased region" description="Acidic residues" evidence="7">
    <location>
        <begin position="174"/>
        <end position="202"/>
    </location>
</feature>
<evidence type="ECO:0000256" key="6">
    <source>
        <dbReference type="RuleBase" id="RU365068"/>
    </source>
</evidence>
<keyword evidence="3 6" id="KW-0347">Helicase</keyword>
<dbReference type="PROSITE" id="PS00039">
    <property type="entry name" value="DEAD_ATP_HELICASE"/>
    <property type="match status" value="1"/>
</dbReference>
<keyword evidence="1 6" id="KW-0547">Nucleotide-binding</keyword>
<dbReference type="GO" id="GO:0016787">
    <property type="term" value="F:hydrolase activity"/>
    <property type="evidence" value="ECO:0007669"/>
    <property type="project" value="UniProtKB-KW"/>
</dbReference>